<evidence type="ECO:0000259" key="2">
    <source>
        <dbReference type="Pfam" id="PF18662"/>
    </source>
</evidence>
<evidence type="ECO:0000259" key="1">
    <source>
        <dbReference type="Pfam" id="PF06048"/>
    </source>
</evidence>
<proteinExistence type="predicted"/>
<dbReference type="Pfam" id="PF18662">
    <property type="entry name" value="HTH_56"/>
    <property type="match status" value="1"/>
</dbReference>
<dbReference type="EMBL" id="BK016081">
    <property type="protein sequence ID" value="DAF93288.1"/>
    <property type="molecule type" value="Genomic_DNA"/>
</dbReference>
<dbReference type="Pfam" id="PF06048">
    <property type="entry name" value="DUF927"/>
    <property type="match status" value="1"/>
</dbReference>
<protein>
    <submittedName>
        <fullName evidence="3">Active helicase ring shaped helicase</fullName>
    </submittedName>
</protein>
<organism evidence="3">
    <name type="scientific">Phage sp. ctR9T2</name>
    <dbReference type="NCBI Taxonomy" id="2825795"/>
    <lineage>
        <taxon>Viruses</taxon>
    </lineage>
</organism>
<keyword evidence="3" id="KW-0547">Nucleotide-binding</keyword>
<evidence type="ECO:0000313" key="3">
    <source>
        <dbReference type="EMBL" id="DAF93288.1"/>
    </source>
</evidence>
<keyword evidence="3" id="KW-0378">Hydrolase</keyword>
<accession>A0A8S5UFP2</accession>
<feature type="domain" description="Cch helix turn helix" evidence="2">
    <location>
        <begin position="505"/>
        <end position="610"/>
    </location>
</feature>
<keyword evidence="3" id="KW-0067">ATP-binding</keyword>
<dbReference type="GO" id="GO:0004386">
    <property type="term" value="F:helicase activity"/>
    <property type="evidence" value="ECO:0007669"/>
    <property type="project" value="UniProtKB-KW"/>
</dbReference>
<feature type="domain" description="DUF927" evidence="1">
    <location>
        <begin position="107"/>
        <end position="369"/>
    </location>
</feature>
<dbReference type="InterPro" id="IPR009270">
    <property type="entry name" value="DUF927"/>
</dbReference>
<name>A0A8S5UFP2_9VIRU</name>
<dbReference type="InterPro" id="IPR040538">
    <property type="entry name" value="Cch_HTH"/>
</dbReference>
<keyword evidence="3" id="KW-0347">Helicase</keyword>
<reference evidence="3" key="1">
    <citation type="journal article" date="2021" name="Proc. Natl. Acad. Sci. U.S.A.">
        <title>A Catalog of Tens of Thousands of Viruses from Human Metagenomes Reveals Hidden Associations with Chronic Diseases.</title>
        <authorList>
            <person name="Tisza M.J."/>
            <person name="Buck C.B."/>
        </authorList>
    </citation>
    <scope>NUCLEOTIDE SEQUENCE</scope>
    <source>
        <strain evidence="3">CtR9T2</strain>
    </source>
</reference>
<sequence length="645" mass="71006">MRRITPRYTMDDYLKTTAPYEELYALRGDPFLHEQNLAQMMQEAEAIGFKGFNRLYRQYIKSKERPRDVVGYTNSTEFTGQAAELDTGEWVADDFGVRTGAGANALEACCHPVMPVERLINIDTGLEKLRIAYSKGKRWREVIVDKSQLASPQKIIALADNGIAVNSENAKALIRYLHDVENLNYDRIPERKSVSRLGYIEGEGFSPFVDGLVFDGLANFRAAFESVRDAGKRDRWMEAALGVRASGSVTARIVLAASFASVLVAPCGALPFFVHLWGGESGTGKTVALMLAASVWANPAPGRYIQTFNSTKVGHEKLAAFYNHLPLMIDELQLSRGAKGKPDFDVYALAEGVGRTRGTRTGGVERTATWANCILTTGESPITTLQSGAGAVNRVIDIECSPSQKVIEDGPGLSAVVKRNYGFAGREFVGRLYGDDGEGTERAQELYKQYFRLLSENDTTEKQAMAASAILAADALATEWIFRDSRALSVEDLSRFLASKAAVSAGARGYEYMCQWVAANANRFETRDSAIDKTNEVNSVPTGEIYGAIEDETMGASYTGNKVAFIIKSVFNRTVEEAGFSASALMSYLKENELILIRGRNLTRGKRIRRVLAECVALRINDMDADDFIPDDLPFGPGEVEQQRF</sequence>